<evidence type="ECO:0000256" key="5">
    <source>
        <dbReference type="SAM" id="Phobius"/>
    </source>
</evidence>
<evidence type="ECO:0000256" key="3">
    <source>
        <dbReference type="ARBA" id="ARBA00022989"/>
    </source>
</evidence>
<dbReference type="InterPro" id="IPR039421">
    <property type="entry name" value="Type_1_exporter"/>
</dbReference>
<feature type="transmembrane region" description="Helical" evidence="5">
    <location>
        <begin position="86"/>
        <end position="104"/>
    </location>
</feature>
<keyword evidence="8" id="KW-0547">Nucleotide-binding</keyword>
<accession>A0A285T9Z0</accession>
<feature type="transmembrane region" description="Helical" evidence="5">
    <location>
        <begin position="188"/>
        <end position="205"/>
    </location>
</feature>
<evidence type="ECO:0000313" key="9">
    <source>
        <dbReference type="Proteomes" id="UP000219111"/>
    </source>
</evidence>
<dbReference type="GO" id="GO:0005886">
    <property type="term" value="C:plasma membrane"/>
    <property type="evidence" value="ECO:0007669"/>
    <property type="project" value="UniProtKB-SubCell"/>
</dbReference>
<protein>
    <submittedName>
        <fullName evidence="8">Putative ABC transport system ATP-binding protein</fullName>
    </submittedName>
</protein>
<feature type="domain" description="ABC transporter" evidence="6">
    <location>
        <begin position="370"/>
        <end position="663"/>
    </location>
</feature>
<organism evidence="8 9">
    <name type="scientific">Rhodobacter maris</name>
    <dbReference type="NCBI Taxonomy" id="446682"/>
    <lineage>
        <taxon>Bacteria</taxon>
        <taxon>Pseudomonadati</taxon>
        <taxon>Pseudomonadota</taxon>
        <taxon>Alphaproteobacteria</taxon>
        <taxon>Rhodobacterales</taxon>
        <taxon>Rhodobacter group</taxon>
        <taxon>Rhodobacter</taxon>
    </lineage>
</organism>
<dbReference type="PANTHER" id="PTHR43394:SF1">
    <property type="entry name" value="ATP-BINDING CASSETTE SUB-FAMILY B MEMBER 10, MITOCHONDRIAL"/>
    <property type="match status" value="1"/>
</dbReference>
<proteinExistence type="predicted"/>
<evidence type="ECO:0000256" key="4">
    <source>
        <dbReference type="ARBA" id="ARBA00023136"/>
    </source>
</evidence>
<dbReference type="Gene3D" id="1.20.1560.10">
    <property type="entry name" value="ABC transporter type 1, transmembrane domain"/>
    <property type="match status" value="1"/>
</dbReference>
<dbReference type="AlphaFoldDB" id="A0A285T9Z0"/>
<dbReference type="RefSeq" id="WP_141399464.1">
    <property type="nucleotide sequence ID" value="NZ_OBMT01000016.1"/>
</dbReference>
<sequence length="893" mass="100215">MDPKLFRYIWAYTRREQIAIMLIVLVSMIPYYMAFDLPKAIVNQPIQGHGFETPGATLPFLDLSFSLPGLGPVTFFDGFQLDRLETLAALSVAFLAMVIVNGLFKLTINTRKGRLGERLLRRIRYDLVDRILRFPNARFKQIKAGEVSSMVKDELEPLGGFAGDAFVQPALLGGQALTAMLFIFVQHFWLGMMAAGMAAIQVLIIPRMRRALIVLGRERQVTARELAGRVAEIVDNIETVHANDGGNWERADIVSRLARIFSIRYELYQRKFMVKFLNNLISQITPFLFYAIGGYLTITDRLNVGQLVAVINAYKELPGPLKELIDWDLARQDTQMRYEQVVERFEDENMAEPAPEPGEELCTLPPAPVLEVAHVTVKSDMGAVLLNDFSLEIPPGRTVALTGGSLGGSSVLAELLGRILTPSKGRVTVDGHDLFRLPESLATQAIGYVGANPAMFSGTILDNICYGLRHRIPLITHEDGSPRVDTNHNQWHWRETARAGNPLFDVDGDWIDYNALQPVSGPEGLLPSIATVLEVVELSQEVLMLALKERIGPEAGTILPEGVLALRTVLREHLSAQRLEGLVLPFEPDQFNIQTTIGENLLFGVTGDPQNRLPRIVRHPFFARTLISQGLDAELFALGWNFARITLDVFNGVADTPEVLQWLTYMTPEEMPAFEKTLARTTADGAESATLDDRVRLIRLAFAYVEPTYRFGLLDDRLRAQVVACRHKLHANMPEELRALVERYEPERYLFNASLMENILFGKINRRYGHAEERVQQAVLAVLNRAFETDPEMRDQMMGLGLAQEVGPGGRRITRLQRSKIGLARLLIRNARFYVLNEALAGLDPALQQRLVNNILEYLHHLPQKPGVIWALTNTTFARQFSEVVEIRDGHAH</sequence>
<dbReference type="CDD" id="cd07346">
    <property type="entry name" value="ABC_6TM_exporters"/>
    <property type="match status" value="1"/>
</dbReference>
<keyword evidence="3 5" id="KW-1133">Transmembrane helix</keyword>
<evidence type="ECO:0000313" key="8">
    <source>
        <dbReference type="EMBL" id="SOC18297.1"/>
    </source>
</evidence>
<keyword evidence="4 5" id="KW-0472">Membrane</keyword>
<reference evidence="9" key="1">
    <citation type="submission" date="2017-08" db="EMBL/GenBank/DDBJ databases">
        <authorList>
            <person name="Varghese N."/>
            <person name="Submissions S."/>
        </authorList>
    </citation>
    <scope>NUCLEOTIDE SEQUENCE [LARGE SCALE GENOMIC DNA]</scope>
    <source>
        <strain evidence="9">JA276</strain>
    </source>
</reference>
<keyword evidence="2 5" id="KW-0812">Transmembrane</keyword>
<dbReference type="InterPro" id="IPR036640">
    <property type="entry name" value="ABC1_TM_sf"/>
</dbReference>
<dbReference type="InterPro" id="IPR003439">
    <property type="entry name" value="ABC_transporter-like_ATP-bd"/>
</dbReference>
<dbReference type="Pfam" id="PF00664">
    <property type="entry name" value="ABC_membrane"/>
    <property type="match status" value="1"/>
</dbReference>
<dbReference type="GO" id="GO:0005524">
    <property type="term" value="F:ATP binding"/>
    <property type="evidence" value="ECO:0007669"/>
    <property type="project" value="UniProtKB-KW"/>
</dbReference>
<evidence type="ECO:0000256" key="2">
    <source>
        <dbReference type="ARBA" id="ARBA00022692"/>
    </source>
</evidence>
<evidence type="ECO:0000259" key="7">
    <source>
        <dbReference type="PROSITE" id="PS50929"/>
    </source>
</evidence>
<dbReference type="InterPro" id="IPR011527">
    <property type="entry name" value="ABC1_TM_dom"/>
</dbReference>
<feature type="domain" description="ABC transmembrane type-1" evidence="7">
    <location>
        <begin position="75"/>
        <end position="326"/>
    </location>
</feature>
<dbReference type="EMBL" id="OBMT01000016">
    <property type="protein sequence ID" value="SOC18297.1"/>
    <property type="molecule type" value="Genomic_DNA"/>
</dbReference>
<dbReference type="GO" id="GO:0015421">
    <property type="term" value="F:ABC-type oligopeptide transporter activity"/>
    <property type="evidence" value="ECO:0007669"/>
    <property type="project" value="TreeGrafter"/>
</dbReference>
<dbReference type="Gene3D" id="3.40.50.300">
    <property type="entry name" value="P-loop containing nucleotide triphosphate hydrolases"/>
    <property type="match status" value="2"/>
</dbReference>
<name>A0A285T9Z0_9RHOB</name>
<keyword evidence="9" id="KW-1185">Reference proteome</keyword>
<gene>
    <name evidence="8" type="ORF">SAMN05877831_11640</name>
</gene>
<feature type="transmembrane region" description="Helical" evidence="5">
    <location>
        <begin position="276"/>
        <end position="298"/>
    </location>
</feature>
<dbReference type="Proteomes" id="UP000219111">
    <property type="component" value="Unassembled WGS sequence"/>
</dbReference>
<comment type="subcellular location">
    <subcellularLocation>
        <location evidence="1">Cell membrane</location>
        <topology evidence="1">Multi-pass membrane protein</topology>
    </subcellularLocation>
</comment>
<evidence type="ECO:0000256" key="1">
    <source>
        <dbReference type="ARBA" id="ARBA00004651"/>
    </source>
</evidence>
<dbReference type="InterPro" id="IPR027417">
    <property type="entry name" value="P-loop_NTPase"/>
</dbReference>
<dbReference type="SUPFAM" id="SSF90123">
    <property type="entry name" value="ABC transporter transmembrane region"/>
    <property type="match status" value="1"/>
</dbReference>
<dbReference type="OrthoDB" id="9760920at2"/>
<keyword evidence="8" id="KW-0067">ATP-binding</keyword>
<dbReference type="PROSITE" id="PS50893">
    <property type="entry name" value="ABC_TRANSPORTER_2"/>
    <property type="match status" value="1"/>
</dbReference>
<dbReference type="GO" id="GO:0016887">
    <property type="term" value="F:ATP hydrolysis activity"/>
    <property type="evidence" value="ECO:0007669"/>
    <property type="project" value="InterPro"/>
</dbReference>
<dbReference type="Pfam" id="PF00005">
    <property type="entry name" value="ABC_tran"/>
    <property type="match status" value="1"/>
</dbReference>
<dbReference type="PANTHER" id="PTHR43394">
    <property type="entry name" value="ATP-DEPENDENT PERMEASE MDL1, MITOCHONDRIAL"/>
    <property type="match status" value="1"/>
</dbReference>
<evidence type="ECO:0000259" key="6">
    <source>
        <dbReference type="PROSITE" id="PS50893"/>
    </source>
</evidence>
<dbReference type="PROSITE" id="PS50929">
    <property type="entry name" value="ABC_TM1F"/>
    <property type="match status" value="1"/>
</dbReference>
<feature type="transmembrane region" description="Helical" evidence="5">
    <location>
        <begin position="18"/>
        <end position="35"/>
    </location>
</feature>
<dbReference type="SUPFAM" id="SSF52540">
    <property type="entry name" value="P-loop containing nucleoside triphosphate hydrolases"/>
    <property type="match status" value="1"/>
</dbReference>